<accession>A0A2G8S814</accession>
<evidence type="ECO:0000256" key="1">
    <source>
        <dbReference type="SAM" id="MobiDB-lite"/>
    </source>
</evidence>
<sequence>MTMNPASTPTPTPTNPPPTGGGSNNPPASASTSTNTAPGGTQDGFQPSIPRYTVYHSFQSGDRVMVRICEDTIATWRHGTVSDMTKYPPRAETHGQWSYPVEYPTRGRVDRGWFNPAFHEIQFDTYLSNIGARRGGWQ</sequence>
<name>A0A2G8S814_9APHY</name>
<dbReference type="OrthoDB" id="2754990at2759"/>
<evidence type="ECO:0000313" key="2">
    <source>
        <dbReference type="EMBL" id="PIL29920.1"/>
    </source>
</evidence>
<evidence type="ECO:0000313" key="3">
    <source>
        <dbReference type="Proteomes" id="UP000230002"/>
    </source>
</evidence>
<dbReference type="Proteomes" id="UP000230002">
    <property type="component" value="Unassembled WGS sequence"/>
</dbReference>
<organism evidence="2 3">
    <name type="scientific">Ganoderma sinense ZZ0214-1</name>
    <dbReference type="NCBI Taxonomy" id="1077348"/>
    <lineage>
        <taxon>Eukaryota</taxon>
        <taxon>Fungi</taxon>
        <taxon>Dikarya</taxon>
        <taxon>Basidiomycota</taxon>
        <taxon>Agaricomycotina</taxon>
        <taxon>Agaricomycetes</taxon>
        <taxon>Polyporales</taxon>
        <taxon>Polyporaceae</taxon>
        <taxon>Ganoderma</taxon>
    </lineage>
</organism>
<dbReference type="AlphaFoldDB" id="A0A2G8S814"/>
<keyword evidence="3" id="KW-1185">Reference proteome</keyword>
<reference evidence="2 3" key="1">
    <citation type="journal article" date="2015" name="Sci. Rep.">
        <title>Chromosome-level genome map provides insights into diverse defense mechanisms in the medicinal fungus Ganoderma sinense.</title>
        <authorList>
            <person name="Zhu Y."/>
            <person name="Xu J."/>
            <person name="Sun C."/>
            <person name="Zhou S."/>
            <person name="Xu H."/>
            <person name="Nelson D.R."/>
            <person name="Qian J."/>
            <person name="Song J."/>
            <person name="Luo H."/>
            <person name="Xiang L."/>
            <person name="Li Y."/>
            <person name="Xu Z."/>
            <person name="Ji A."/>
            <person name="Wang L."/>
            <person name="Lu S."/>
            <person name="Hayward A."/>
            <person name="Sun W."/>
            <person name="Li X."/>
            <person name="Schwartz D.C."/>
            <person name="Wang Y."/>
            <person name="Chen S."/>
        </authorList>
    </citation>
    <scope>NUCLEOTIDE SEQUENCE [LARGE SCALE GENOMIC DNA]</scope>
    <source>
        <strain evidence="2 3">ZZ0214-1</strain>
    </source>
</reference>
<feature type="compositionally biased region" description="Polar residues" evidence="1">
    <location>
        <begin position="30"/>
        <end position="45"/>
    </location>
</feature>
<comment type="caution">
    <text evidence="2">The sequence shown here is derived from an EMBL/GenBank/DDBJ whole genome shotgun (WGS) entry which is preliminary data.</text>
</comment>
<protein>
    <submittedName>
        <fullName evidence="2">Uncharacterized protein</fullName>
    </submittedName>
</protein>
<gene>
    <name evidence="2" type="ORF">GSI_07830</name>
</gene>
<feature type="region of interest" description="Disordered" evidence="1">
    <location>
        <begin position="1"/>
        <end position="49"/>
    </location>
</feature>
<proteinExistence type="predicted"/>
<dbReference type="EMBL" id="AYKW01000017">
    <property type="protein sequence ID" value="PIL29920.1"/>
    <property type="molecule type" value="Genomic_DNA"/>
</dbReference>
<feature type="compositionally biased region" description="Pro residues" evidence="1">
    <location>
        <begin position="8"/>
        <end position="19"/>
    </location>
</feature>